<evidence type="ECO:0000256" key="3">
    <source>
        <dbReference type="ARBA" id="ARBA00023132"/>
    </source>
</evidence>
<feature type="compositionally biased region" description="Low complexity" evidence="5">
    <location>
        <begin position="119"/>
        <end position="141"/>
    </location>
</feature>
<feature type="compositionally biased region" description="Low complexity" evidence="5">
    <location>
        <begin position="161"/>
        <end position="170"/>
    </location>
</feature>
<keyword evidence="2" id="KW-0813">Transport</keyword>
<keyword evidence="3" id="KW-0653">Protein transport</keyword>
<dbReference type="EMBL" id="JABELV010000002">
    <property type="protein sequence ID" value="KAG7579966.1"/>
    <property type="molecule type" value="Genomic_DNA"/>
</dbReference>
<feature type="compositionally biased region" description="Polar residues" evidence="5">
    <location>
        <begin position="25"/>
        <end position="39"/>
    </location>
</feature>
<feature type="compositionally biased region" description="Low complexity" evidence="5">
    <location>
        <begin position="74"/>
        <end position="100"/>
    </location>
</feature>
<evidence type="ECO:0000313" key="8">
    <source>
        <dbReference type="Proteomes" id="UP000812966"/>
    </source>
</evidence>
<keyword evidence="3" id="KW-0811">Translocation</keyword>
<feature type="domain" description="Nucleoporin Nup54 alpha-helical" evidence="6">
    <location>
        <begin position="220"/>
        <end position="359"/>
    </location>
</feature>
<dbReference type="PANTHER" id="PTHR13000:SF0">
    <property type="entry name" value="NUCLEOPORIN P54"/>
    <property type="match status" value="1"/>
</dbReference>
<dbReference type="GO" id="GO:0017056">
    <property type="term" value="F:structural constituent of nuclear pore"/>
    <property type="evidence" value="ECO:0007669"/>
    <property type="project" value="TreeGrafter"/>
</dbReference>
<evidence type="ECO:0000313" key="7">
    <source>
        <dbReference type="EMBL" id="KAG7579966.1"/>
    </source>
</evidence>
<accession>A0A8K0JTG9</accession>
<reference evidence="7" key="1">
    <citation type="submission" date="2020-04" db="EMBL/GenBank/DDBJ databases">
        <title>Analysis of mating type loci in Filobasidium floriforme.</title>
        <authorList>
            <person name="Nowrousian M."/>
        </authorList>
    </citation>
    <scope>NUCLEOTIDE SEQUENCE</scope>
    <source>
        <strain evidence="7">CBS 6242</strain>
    </source>
</reference>
<dbReference type="AlphaFoldDB" id="A0A8K0JTG9"/>
<dbReference type="OrthoDB" id="6162375at2759"/>
<keyword evidence="8" id="KW-1185">Reference proteome</keyword>
<feature type="compositionally biased region" description="Polar residues" evidence="5">
    <location>
        <begin position="108"/>
        <end position="118"/>
    </location>
</feature>
<dbReference type="Pfam" id="PF13634">
    <property type="entry name" value="Nucleoporin_FG"/>
    <property type="match status" value="1"/>
</dbReference>
<keyword evidence="4" id="KW-0539">Nucleus</keyword>
<evidence type="ECO:0000259" key="6">
    <source>
        <dbReference type="Pfam" id="PF13874"/>
    </source>
</evidence>
<dbReference type="InterPro" id="IPR025574">
    <property type="entry name" value="Nucleoporin_FG_rpt"/>
</dbReference>
<evidence type="ECO:0000256" key="2">
    <source>
        <dbReference type="ARBA" id="ARBA00022448"/>
    </source>
</evidence>
<dbReference type="PANTHER" id="PTHR13000">
    <property type="entry name" value="NUCLEOPORIN P54"/>
    <property type="match status" value="1"/>
</dbReference>
<comment type="subcellular location">
    <subcellularLocation>
        <location evidence="1">Nucleus</location>
        <location evidence="1">Nuclear pore complex</location>
    </subcellularLocation>
</comment>
<dbReference type="GO" id="GO:0036228">
    <property type="term" value="P:protein localization to nuclear inner membrane"/>
    <property type="evidence" value="ECO:0007669"/>
    <property type="project" value="TreeGrafter"/>
</dbReference>
<evidence type="ECO:0000256" key="1">
    <source>
        <dbReference type="ARBA" id="ARBA00004567"/>
    </source>
</evidence>
<evidence type="ECO:0000256" key="5">
    <source>
        <dbReference type="SAM" id="MobiDB-lite"/>
    </source>
</evidence>
<dbReference type="Proteomes" id="UP000812966">
    <property type="component" value="Unassembled WGS sequence"/>
</dbReference>
<organism evidence="7 8">
    <name type="scientific">Filobasidium floriforme</name>
    <dbReference type="NCBI Taxonomy" id="5210"/>
    <lineage>
        <taxon>Eukaryota</taxon>
        <taxon>Fungi</taxon>
        <taxon>Dikarya</taxon>
        <taxon>Basidiomycota</taxon>
        <taxon>Agaricomycotina</taxon>
        <taxon>Tremellomycetes</taxon>
        <taxon>Filobasidiales</taxon>
        <taxon>Filobasidiaceae</taxon>
        <taxon>Filobasidium</taxon>
    </lineage>
</organism>
<dbReference type="Pfam" id="PF13874">
    <property type="entry name" value="Nup54"/>
    <property type="match status" value="1"/>
</dbReference>
<proteinExistence type="predicted"/>
<protein>
    <recommendedName>
        <fullName evidence="6">Nucleoporin Nup54 alpha-helical domain-containing protein</fullName>
    </recommendedName>
</protein>
<sequence length="424" mass="45759">MAFSFGGAPAQPAASSSFSFGGASTQNNQSATGTGTSLFGNNNTSTLGQSTGGGLFGAKPAATTGATGGGLFGSSQQPAQPASSSLFGAPAAQQNQQPQQSGGLFGSTLGNNSTSLFGPQQQQQQQQPQQQQQQQQQPLQQSTLNSSTLGILGPSQNQNRSSLFASVSGSSVPKKRTLQERLQKIASGVIDPAQSELRSYVYYAAPASNGQEHQWPGDQYISKQLFDEAQRHNPNRSALLPIQLKGYEAMKQRVEIQVKHQADQRTYFDALQGQLNSAYQEITQSLSLSQDKLAAQSARVFSLLVKYVADFALLVRTVKGSDLTRQEEETYKLLKEVLKAYEITGNGGRMEGKLAEFWACILRLKQVVDSGYASNGKFDWSLESEQDLLRIFKEQGKALTALRNVAQDQKFDVDTLEKGLPLVV</sequence>
<comment type="caution">
    <text evidence="7">The sequence shown here is derived from an EMBL/GenBank/DDBJ whole genome shotgun (WGS) entry which is preliminary data.</text>
</comment>
<keyword evidence="3" id="KW-0509">mRNA transport</keyword>
<keyword evidence="3" id="KW-0906">Nuclear pore complex</keyword>
<feature type="compositionally biased region" description="Polar residues" evidence="5">
    <location>
        <begin position="142"/>
        <end position="160"/>
    </location>
</feature>
<gene>
    <name evidence="7" type="ORF">FFLO_00174</name>
</gene>
<feature type="compositionally biased region" description="Low complexity" evidence="5">
    <location>
        <begin position="40"/>
        <end position="49"/>
    </location>
</feature>
<name>A0A8K0JTG9_9TREE</name>
<evidence type="ECO:0000256" key="4">
    <source>
        <dbReference type="ARBA" id="ARBA00023242"/>
    </source>
</evidence>
<dbReference type="GO" id="GO:0044613">
    <property type="term" value="C:nuclear pore central transport channel"/>
    <property type="evidence" value="ECO:0007669"/>
    <property type="project" value="TreeGrafter"/>
</dbReference>
<feature type="compositionally biased region" description="Low complexity" evidence="5">
    <location>
        <begin position="1"/>
        <end position="24"/>
    </location>
</feature>
<feature type="region of interest" description="Disordered" evidence="5">
    <location>
        <begin position="1"/>
        <end position="170"/>
    </location>
</feature>
<dbReference type="GO" id="GO:0006607">
    <property type="term" value="P:NLS-bearing protein import into nucleus"/>
    <property type="evidence" value="ECO:0007669"/>
    <property type="project" value="TreeGrafter"/>
</dbReference>
<dbReference type="GO" id="GO:0006999">
    <property type="term" value="P:nuclear pore organization"/>
    <property type="evidence" value="ECO:0007669"/>
    <property type="project" value="TreeGrafter"/>
</dbReference>
<dbReference type="InterPro" id="IPR024864">
    <property type="entry name" value="Nup54/Nup57/Nup44"/>
</dbReference>
<dbReference type="InterPro" id="IPR025712">
    <property type="entry name" value="Nup54_alpha-helical_dom"/>
</dbReference>